<dbReference type="GO" id="GO:0005634">
    <property type="term" value="C:nucleus"/>
    <property type="evidence" value="ECO:0007669"/>
    <property type="project" value="TreeGrafter"/>
</dbReference>
<dbReference type="InterPro" id="IPR012110">
    <property type="entry name" value="PDC/IPDC-like"/>
</dbReference>
<feature type="binding site" evidence="8">
    <location>
        <position position="516"/>
    </location>
    <ligand>
        <name>Mg(2+)</name>
        <dbReference type="ChEBI" id="CHEBI:18420"/>
    </ligand>
</feature>
<comment type="cofactor">
    <cofactor evidence="1">
        <name>thiamine diphosphate</name>
        <dbReference type="ChEBI" id="CHEBI:58937"/>
    </cofactor>
</comment>
<proteinExistence type="inferred from homology"/>
<evidence type="ECO:0000256" key="6">
    <source>
        <dbReference type="ARBA" id="ARBA00023052"/>
    </source>
</evidence>
<evidence type="ECO:0000259" key="12">
    <source>
        <dbReference type="Pfam" id="PF02776"/>
    </source>
</evidence>
<dbReference type="Pfam" id="PF02776">
    <property type="entry name" value="TPP_enzyme_N"/>
    <property type="match status" value="1"/>
</dbReference>
<dbReference type="Proteomes" id="UP001165120">
    <property type="component" value="Unassembled WGS sequence"/>
</dbReference>
<feature type="domain" description="Thiamine pyrophosphate enzyme TPP-binding" evidence="11">
    <location>
        <begin position="446"/>
        <end position="566"/>
    </location>
</feature>
<dbReference type="SUPFAM" id="SSF52467">
    <property type="entry name" value="DHS-like NAD/FAD-binding domain"/>
    <property type="match status" value="1"/>
</dbReference>
<dbReference type="InterPro" id="IPR012001">
    <property type="entry name" value="Thiamin_PyroP_enz_TPP-bd_dom"/>
</dbReference>
<evidence type="ECO:0000259" key="10">
    <source>
        <dbReference type="Pfam" id="PF00205"/>
    </source>
</evidence>
<dbReference type="PANTHER" id="PTHR43452">
    <property type="entry name" value="PYRUVATE DECARBOXYLASE"/>
    <property type="match status" value="1"/>
</dbReference>
<dbReference type="Gene3D" id="3.40.50.1220">
    <property type="entry name" value="TPP-binding domain"/>
    <property type="match status" value="1"/>
</dbReference>
<dbReference type="CDD" id="cd02005">
    <property type="entry name" value="TPP_PDC_IPDC"/>
    <property type="match status" value="1"/>
</dbReference>
<evidence type="ECO:0000256" key="9">
    <source>
        <dbReference type="RuleBase" id="RU362132"/>
    </source>
</evidence>
<evidence type="ECO:0000256" key="3">
    <source>
        <dbReference type="ARBA" id="ARBA00022723"/>
    </source>
</evidence>
<keyword evidence="5 8" id="KW-0460">Magnesium</keyword>
<dbReference type="InterPro" id="IPR011766">
    <property type="entry name" value="TPP_enzyme_TPP-bd"/>
</dbReference>
<dbReference type="Pfam" id="PF00205">
    <property type="entry name" value="TPP_enzyme_M"/>
    <property type="match status" value="1"/>
</dbReference>
<evidence type="ECO:0000313" key="13">
    <source>
        <dbReference type="EMBL" id="GME67366.1"/>
    </source>
</evidence>
<dbReference type="GO" id="GO:0005829">
    <property type="term" value="C:cytosol"/>
    <property type="evidence" value="ECO:0007669"/>
    <property type="project" value="TreeGrafter"/>
</dbReference>
<sequence>MAPVSEIDTQRQGLNSFISHIQKDTISISEYIYLRILQTGVKSIFGVPGDFNLDFLEHIYDFNDQLKWIGCCNELNAAYAADAYAKISKKMGVLVTTYGVGELSAINGISGSYAEYAPVLHIVGTSAIKTKNQSEDNFHNIHHLIGAPHTLQKPDHYIYEKMASHVSVINESLNPSSDPCSQIDRAIETVWKKSRPGYIFLPRDMVELQIPIERLYIPLSLNYEIEKPALVEKLCDQILNLLYKSENPSILADYYTKNFRMESDFLKLVENCHDKINLYETFMGKSILTGDEPRFVGTYCGKLSPNSKIEESFDESDFILQIGSCVNEVNYGFYTANIPKEKLVEMNQDYISIQGEVYTNVSMMQLLPVLSKRINSNNLKMAKNYPKDLNLIREAELISKNSKKNLLPLSENDFHDFLQNFIAKDDILIIETCSFMFSTHDFILHGGKMIGQFFYNSIGYATPATLGASIALKDFNSPGRVITVEGDGSAQMTIQEMASLMRYGATPTFFILNNDGYTIERVIKGPHSSYNDIAPNWNWCQMLKTLGDTDESTNSTRIHTKNELNKLLNDSSITEGSKLNLVELILDKFDVPSRLANQFS</sequence>
<organism evidence="13 14">
    <name type="scientific">Candida boidinii</name>
    <name type="common">Yeast</name>
    <dbReference type="NCBI Taxonomy" id="5477"/>
    <lineage>
        <taxon>Eukaryota</taxon>
        <taxon>Fungi</taxon>
        <taxon>Dikarya</taxon>
        <taxon>Ascomycota</taxon>
        <taxon>Saccharomycotina</taxon>
        <taxon>Pichiomycetes</taxon>
        <taxon>Pichiales</taxon>
        <taxon>Pichiaceae</taxon>
        <taxon>Ogataea</taxon>
        <taxon>Ogataea/Candida clade</taxon>
    </lineage>
</organism>
<dbReference type="PANTHER" id="PTHR43452:SF3">
    <property type="entry name" value="TRANSAMINATED AMINO ACID DECARBOXYLASE"/>
    <property type="match status" value="1"/>
</dbReference>
<keyword evidence="4" id="KW-0210">Decarboxylase</keyword>
<dbReference type="PIRSF" id="PIRSF036565">
    <property type="entry name" value="Pyruvt_ip_decrb"/>
    <property type="match status" value="1"/>
</dbReference>
<dbReference type="FunFam" id="3.40.50.970:FF:000024">
    <property type="entry name" value="Pyruvate decarboxylase isozyme"/>
    <property type="match status" value="1"/>
</dbReference>
<feature type="binding site" evidence="8">
    <location>
        <position position="487"/>
    </location>
    <ligand>
        <name>Mg(2+)</name>
        <dbReference type="ChEBI" id="CHEBI:18420"/>
    </ligand>
</feature>
<dbReference type="GO" id="GO:0000287">
    <property type="term" value="F:magnesium ion binding"/>
    <property type="evidence" value="ECO:0007669"/>
    <property type="project" value="InterPro"/>
</dbReference>
<dbReference type="InterPro" id="IPR029035">
    <property type="entry name" value="DHS-like_NAD/FAD-binding_dom"/>
</dbReference>
<dbReference type="InterPro" id="IPR029061">
    <property type="entry name" value="THDP-binding"/>
</dbReference>
<dbReference type="EMBL" id="BSXN01000158">
    <property type="protein sequence ID" value="GME67366.1"/>
    <property type="molecule type" value="Genomic_DNA"/>
</dbReference>
<evidence type="ECO:0000256" key="1">
    <source>
        <dbReference type="ARBA" id="ARBA00001964"/>
    </source>
</evidence>
<dbReference type="GO" id="GO:0000949">
    <property type="term" value="P:aromatic amino acid family catabolic process to alcohol via Ehrlich pathway"/>
    <property type="evidence" value="ECO:0007669"/>
    <property type="project" value="TreeGrafter"/>
</dbReference>
<dbReference type="CDD" id="cd07038">
    <property type="entry name" value="TPP_PYR_PDC_IPDC_like"/>
    <property type="match status" value="1"/>
</dbReference>
<gene>
    <name evidence="13" type="ORF">Cboi02_000079100</name>
</gene>
<keyword evidence="7" id="KW-0456">Lyase</keyword>
<evidence type="ECO:0000256" key="2">
    <source>
        <dbReference type="ARBA" id="ARBA00007812"/>
    </source>
</evidence>
<dbReference type="GO" id="GO:0004737">
    <property type="term" value="F:pyruvate decarboxylase activity"/>
    <property type="evidence" value="ECO:0007669"/>
    <property type="project" value="TreeGrafter"/>
</dbReference>
<dbReference type="FunFam" id="3.40.50.970:FF:000019">
    <property type="entry name" value="Pyruvate decarboxylase isozyme"/>
    <property type="match status" value="1"/>
</dbReference>
<evidence type="ECO:0000259" key="11">
    <source>
        <dbReference type="Pfam" id="PF02775"/>
    </source>
</evidence>
<dbReference type="AlphaFoldDB" id="A0A9W6SUZ9"/>
<dbReference type="InterPro" id="IPR047213">
    <property type="entry name" value="TPP_PYR_PDC_IPDC-like"/>
</dbReference>
<feature type="domain" description="Thiamine pyrophosphate enzyme central" evidence="10">
    <location>
        <begin position="236"/>
        <end position="363"/>
    </location>
</feature>
<name>A0A9W6SUZ9_CANBO</name>
<evidence type="ECO:0000313" key="14">
    <source>
        <dbReference type="Proteomes" id="UP001165120"/>
    </source>
</evidence>
<evidence type="ECO:0000256" key="7">
    <source>
        <dbReference type="ARBA" id="ARBA00023239"/>
    </source>
</evidence>
<comment type="similarity">
    <text evidence="2 9">Belongs to the TPP enzyme family.</text>
</comment>
<dbReference type="Pfam" id="PF02775">
    <property type="entry name" value="TPP_enzyme_C"/>
    <property type="match status" value="1"/>
</dbReference>
<comment type="cofactor">
    <cofactor evidence="8">
        <name>Mg(2+)</name>
        <dbReference type="ChEBI" id="CHEBI:18420"/>
    </cofactor>
    <text evidence="8">Binds 1 Mg(2+) per subunit.</text>
</comment>
<dbReference type="InterPro" id="IPR047214">
    <property type="entry name" value="TPP_PDC_IPDC"/>
</dbReference>
<feature type="domain" description="Thiamine pyrophosphate enzyme N-terminal TPP-binding" evidence="12">
    <location>
        <begin position="28"/>
        <end position="132"/>
    </location>
</feature>
<protein>
    <submittedName>
        <fullName evidence="13">Unnamed protein product</fullName>
    </submittedName>
</protein>
<dbReference type="SUPFAM" id="SSF52518">
    <property type="entry name" value="Thiamin diphosphate-binding fold (THDP-binding)"/>
    <property type="match status" value="2"/>
</dbReference>
<keyword evidence="3 8" id="KW-0479">Metal-binding</keyword>
<dbReference type="InterPro" id="IPR012000">
    <property type="entry name" value="Thiamin_PyroP_enz_cen_dom"/>
</dbReference>
<keyword evidence="6 9" id="KW-0786">Thiamine pyrophosphate</keyword>
<dbReference type="Gene3D" id="3.40.50.970">
    <property type="match status" value="2"/>
</dbReference>
<feature type="binding site" evidence="8">
    <location>
        <position position="514"/>
    </location>
    <ligand>
        <name>Mg(2+)</name>
        <dbReference type="ChEBI" id="CHEBI:18420"/>
    </ligand>
</feature>
<accession>A0A9W6SUZ9</accession>
<evidence type="ECO:0000256" key="8">
    <source>
        <dbReference type="PIRSR" id="PIRSR036565-2"/>
    </source>
</evidence>
<keyword evidence="14" id="KW-1185">Reference proteome</keyword>
<evidence type="ECO:0000256" key="4">
    <source>
        <dbReference type="ARBA" id="ARBA00022793"/>
    </source>
</evidence>
<dbReference type="GO" id="GO:0030976">
    <property type="term" value="F:thiamine pyrophosphate binding"/>
    <property type="evidence" value="ECO:0007669"/>
    <property type="project" value="InterPro"/>
</dbReference>
<evidence type="ECO:0000256" key="5">
    <source>
        <dbReference type="ARBA" id="ARBA00022842"/>
    </source>
</evidence>
<reference evidence="13" key="1">
    <citation type="submission" date="2023-04" db="EMBL/GenBank/DDBJ databases">
        <title>Candida boidinii NBRC 10035.</title>
        <authorList>
            <person name="Ichikawa N."/>
            <person name="Sato H."/>
            <person name="Tonouchi N."/>
        </authorList>
    </citation>
    <scope>NUCLEOTIDE SEQUENCE</scope>
    <source>
        <strain evidence="13">NBRC 10035</strain>
    </source>
</reference>
<comment type="caution">
    <text evidence="13">The sequence shown here is derived from an EMBL/GenBank/DDBJ whole genome shotgun (WGS) entry which is preliminary data.</text>
</comment>